<comment type="subcellular location">
    <subcellularLocation>
        <location evidence="1">Nucleus</location>
        <location evidence="1">Nuclear pore complex</location>
    </subcellularLocation>
</comment>
<evidence type="ECO:0000256" key="6">
    <source>
        <dbReference type="ARBA" id="ARBA00023010"/>
    </source>
</evidence>
<dbReference type="AlphaFoldDB" id="A0A7R8XEP8"/>
<dbReference type="Proteomes" id="UP000677054">
    <property type="component" value="Unassembled WGS sequence"/>
</dbReference>
<evidence type="ECO:0000313" key="13">
    <source>
        <dbReference type="Proteomes" id="UP000677054"/>
    </source>
</evidence>
<feature type="region of interest" description="Disordered" evidence="10">
    <location>
        <begin position="167"/>
        <end position="197"/>
    </location>
</feature>
<keyword evidence="4" id="KW-0509">mRNA transport</keyword>
<dbReference type="GO" id="GO:0051028">
    <property type="term" value="P:mRNA transport"/>
    <property type="evidence" value="ECO:0007669"/>
    <property type="project" value="UniProtKB-KW"/>
</dbReference>
<evidence type="ECO:0000256" key="10">
    <source>
        <dbReference type="SAM" id="MobiDB-lite"/>
    </source>
</evidence>
<accession>A0A7R8XEP8</accession>
<evidence type="ECO:0000256" key="4">
    <source>
        <dbReference type="ARBA" id="ARBA00022816"/>
    </source>
</evidence>
<dbReference type="OrthoDB" id="344345at2759"/>
<dbReference type="InterPro" id="IPR026010">
    <property type="entry name" value="NSP1/NUP62"/>
</dbReference>
<evidence type="ECO:0000256" key="7">
    <source>
        <dbReference type="ARBA" id="ARBA00023132"/>
    </source>
</evidence>
<keyword evidence="6" id="KW-0811">Translocation</keyword>
<dbReference type="GO" id="GO:0005543">
    <property type="term" value="F:phospholipid binding"/>
    <property type="evidence" value="ECO:0007669"/>
    <property type="project" value="TreeGrafter"/>
</dbReference>
<evidence type="ECO:0000256" key="3">
    <source>
        <dbReference type="ARBA" id="ARBA00022448"/>
    </source>
</evidence>
<keyword evidence="8" id="KW-0539">Nucleus</keyword>
<feature type="domain" description="Nucleoporin NSP1-like C-terminal" evidence="11">
    <location>
        <begin position="338"/>
        <end position="430"/>
    </location>
</feature>
<dbReference type="EMBL" id="CAJPEV010002178">
    <property type="protein sequence ID" value="CAG0896020.1"/>
    <property type="molecule type" value="Genomic_DNA"/>
</dbReference>
<dbReference type="GO" id="GO:0006405">
    <property type="term" value="P:RNA export from nucleus"/>
    <property type="evidence" value="ECO:0007669"/>
    <property type="project" value="TreeGrafter"/>
</dbReference>
<keyword evidence="5" id="KW-0653">Protein transport</keyword>
<evidence type="ECO:0000256" key="2">
    <source>
        <dbReference type="ARBA" id="ARBA00005911"/>
    </source>
</evidence>
<keyword evidence="7" id="KW-0906">Nuclear pore complex</keyword>
<organism evidence="12">
    <name type="scientific">Darwinula stevensoni</name>
    <dbReference type="NCBI Taxonomy" id="69355"/>
    <lineage>
        <taxon>Eukaryota</taxon>
        <taxon>Metazoa</taxon>
        <taxon>Ecdysozoa</taxon>
        <taxon>Arthropoda</taxon>
        <taxon>Crustacea</taxon>
        <taxon>Oligostraca</taxon>
        <taxon>Ostracoda</taxon>
        <taxon>Podocopa</taxon>
        <taxon>Podocopida</taxon>
        <taxon>Darwinulocopina</taxon>
        <taxon>Darwinuloidea</taxon>
        <taxon>Darwinulidae</taxon>
        <taxon>Darwinula</taxon>
    </lineage>
</organism>
<dbReference type="EMBL" id="LR901695">
    <property type="protein sequence ID" value="CAD7249217.1"/>
    <property type="molecule type" value="Genomic_DNA"/>
</dbReference>
<feature type="compositionally biased region" description="Polar residues" evidence="10">
    <location>
        <begin position="167"/>
        <end position="182"/>
    </location>
</feature>
<dbReference type="GO" id="GO:0017056">
    <property type="term" value="F:structural constituent of nuclear pore"/>
    <property type="evidence" value="ECO:0007669"/>
    <property type="project" value="InterPro"/>
</dbReference>
<evidence type="ECO:0000256" key="5">
    <source>
        <dbReference type="ARBA" id="ARBA00022927"/>
    </source>
</evidence>
<gene>
    <name evidence="12" type="ORF">DSTB1V02_LOCUS9016</name>
</gene>
<evidence type="ECO:0000256" key="1">
    <source>
        <dbReference type="ARBA" id="ARBA00004567"/>
    </source>
</evidence>
<sequence length="532" mass="54481">MRAWPCPPSCIHHRVDIGFQFGAPSQTPFQFGSPSITSTTAGAGMGTAGIQFGSLSSQGTAFGGTGSSGFQFGITSAPAANVASVSSATTAGGTGGLFPGSTPTPKFTLPFPATPTNQSTPATGFGVTPSATGFQLGAATSTGMTSGDVTSTPMSAVKFGFGTQPPSTNTATFPTSTGSLLQSATPSSSGPPSYGFGVSTQGNSSVAGSFPFSQAPATSAGTTQSLGFNAFGTQTTPLPSSTLFANNASSKTVTSGFTLGQGPAASTTVTATTTASVATPSLVPFSAGTVPSVTNATTSAFAVTSGSTSFSLAKTTGDSSATTTTSTIASTALPGAGVSALSFRQLEENINKWNNDLEEHVKLFLGQATQVNAWDQLLISNGEKISELNESLSRAKSDQERLENELDYIASQQREIEEILTPLEAAVAEPVPLNESHPADIQRQEMFQAALELDTRLSGMAEDLKEIIQVVNASATAKQEDSSTPLRQLAQILNAHMDSLQWIDHNCSQLQEQLDQLNHLVKGGLSLNSGIK</sequence>
<keyword evidence="13" id="KW-1185">Reference proteome</keyword>
<feature type="coiled-coil region" evidence="9">
    <location>
        <begin position="343"/>
        <end position="412"/>
    </location>
</feature>
<evidence type="ECO:0000313" key="12">
    <source>
        <dbReference type="EMBL" id="CAD7249217.1"/>
    </source>
</evidence>
<protein>
    <recommendedName>
        <fullName evidence="11">Nucleoporin NSP1-like C-terminal domain-containing protein</fullName>
    </recommendedName>
</protein>
<dbReference type="Gene3D" id="1.20.5.170">
    <property type="match status" value="1"/>
</dbReference>
<comment type="similarity">
    <text evidence="2">Belongs to the nucleoporin NSP1/NUP62 family.</text>
</comment>
<feature type="compositionally biased region" description="Low complexity" evidence="10">
    <location>
        <begin position="183"/>
        <end position="197"/>
    </location>
</feature>
<dbReference type="PANTHER" id="PTHR12084">
    <property type="entry name" value="NUCLEAR PORE GLYCOPROTEIN P62-RELATED"/>
    <property type="match status" value="1"/>
</dbReference>
<dbReference type="Pfam" id="PF05064">
    <property type="entry name" value="Nsp1_C"/>
    <property type="match status" value="1"/>
</dbReference>
<evidence type="ECO:0000256" key="8">
    <source>
        <dbReference type="ARBA" id="ARBA00023242"/>
    </source>
</evidence>
<dbReference type="FunFam" id="1.20.5.170:FF:000040">
    <property type="entry name" value="Nuclear pore glycoprotein p62"/>
    <property type="match status" value="1"/>
</dbReference>
<evidence type="ECO:0000259" key="11">
    <source>
        <dbReference type="Pfam" id="PF05064"/>
    </source>
</evidence>
<dbReference type="PANTHER" id="PTHR12084:SF0">
    <property type="entry name" value="NUCLEAR PORE GLYCOPROTEIN P62"/>
    <property type="match status" value="1"/>
</dbReference>
<reference evidence="12" key="1">
    <citation type="submission" date="2020-11" db="EMBL/GenBank/DDBJ databases">
        <authorList>
            <person name="Tran Van P."/>
        </authorList>
    </citation>
    <scope>NUCLEOTIDE SEQUENCE</scope>
</reference>
<keyword evidence="9" id="KW-0175">Coiled coil</keyword>
<name>A0A7R8XEP8_9CRUS</name>
<dbReference type="GO" id="GO:0044613">
    <property type="term" value="C:nuclear pore central transport channel"/>
    <property type="evidence" value="ECO:0007669"/>
    <property type="project" value="TreeGrafter"/>
</dbReference>
<dbReference type="GO" id="GO:0006606">
    <property type="term" value="P:protein import into nucleus"/>
    <property type="evidence" value="ECO:0007669"/>
    <property type="project" value="TreeGrafter"/>
</dbReference>
<keyword evidence="3" id="KW-0813">Transport</keyword>
<dbReference type="InterPro" id="IPR007758">
    <property type="entry name" value="Nucleoporin_NSP1_C"/>
</dbReference>
<evidence type="ECO:0000256" key="9">
    <source>
        <dbReference type="SAM" id="Coils"/>
    </source>
</evidence>
<proteinExistence type="inferred from homology"/>